<proteinExistence type="predicted"/>
<sequence>MCALLPRADIDALLGSENPRQAFATIEERLSDVLPAERPPLREQVIEALDAAFKSGKLFTNDWLRAICEASRVYLRLNDETQARLFEPSCEERLCALLMDAFEPSAPSERGALVSSVICDLSDISLLCALFRRVEHAATAEGAEGSAADSYFGLSSKELRSELLGRVMNLASSRRLWTQASPSAVLWFWFTHGQEQEVYIFIKQSMRDASSLAPLLELALERSDAVEGGHEVVAVRRWSKIIDFNTLEKCALDLLLSGASKVDKTRARRFLDAFADGKSDLFK</sequence>
<organism evidence="1 2">
    <name type="scientific">Methylocapsa polymorpha</name>
    <dbReference type="NCBI Taxonomy" id="3080828"/>
    <lineage>
        <taxon>Bacteria</taxon>
        <taxon>Pseudomonadati</taxon>
        <taxon>Pseudomonadota</taxon>
        <taxon>Alphaproteobacteria</taxon>
        <taxon>Hyphomicrobiales</taxon>
        <taxon>Beijerinckiaceae</taxon>
        <taxon>Methylocapsa</taxon>
    </lineage>
</organism>
<gene>
    <name evidence="1" type="ORF">RZS28_08660</name>
</gene>
<dbReference type="EMBL" id="CP136862">
    <property type="protein sequence ID" value="WOJ91307.1"/>
    <property type="molecule type" value="Genomic_DNA"/>
</dbReference>
<accession>A0ABZ0HX01</accession>
<keyword evidence="2" id="KW-1185">Reference proteome</keyword>
<reference evidence="1 2" key="1">
    <citation type="submission" date="2023-10" db="EMBL/GenBank/DDBJ databases">
        <title>Novel methanotroph of the genus Methylocapsa from a subarctic wetland.</title>
        <authorList>
            <person name="Belova S.E."/>
            <person name="Oshkin I.Y."/>
            <person name="Miroshnikov K."/>
            <person name="Dedysh S.N."/>
        </authorList>
    </citation>
    <scope>NUCLEOTIDE SEQUENCE [LARGE SCALE GENOMIC DNA]</scope>
    <source>
        <strain evidence="1 2">RX1</strain>
    </source>
</reference>
<dbReference type="RefSeq" id="WP_407340903.1">
    <property type="nucleotide sequence ID" value="NZ_CP136862.1"/>
</dbReference>
<evidence type="ECO:0000313" key="2">
    <source>
        <dbReference type="Proteomes" id="UP001626536"/>
    </source>
</evidence>
<evidence type="ECO:0000313" key="1">
    <source>
        <dbReference type="EMBL" id="WOJ91307.1"/>
    </source>
</evidence>
<name>A0ABZ0HX01_9HYPH</name>
<protein>
    <submittedName>
        <fullName evidence="1">Uncharacterized protein</fullName>
    </submittedName>
</protein>
<dbReference type="Proteomes" id="UP001626536">
    <property type="component" value="Chromosome"/>
</dbReference>